<gene>
    <name evidence="1" type="ORF">PILCRDRAFT_560715</name>
</gene>
<organism evidence="1 2">
    <name type="scientific">Piloderma croceum (strain F 1598)</name>
    <dbReference type="NCBI Taxonomy" id="765440"/>
    <lineage>
        <taxon>Eukaryota</taxon>
        <taxon>Fungi</taxon>
        <taxon>Dikarya</taxon>
        <taxon>Basidiomycota</taxon>
        <taxon>Agaricomycotina</taxon>
        <taxon>Agaricomycetes</taxon>
        <taxon>Agaricomycetidae</taxon>
        <taxon>Atheliales</taxon>
        <taxon>Atheliaceae</taxon>
        <taxon>Piloderma</taxon>
    </lineage>
</organism>
<dbReference type="EMBL" id="KN833010">
    <property type="protein sequence ID" value="KIM79251.1"/>
    <property type="molecule type" value="Genomic_DNA"/>
</dbReference>
<dbReference type="HOGENOM" id="CLU_2414094_0_0_1"/>
<keyword evidence="2" id="KW-1185">Reference proteome</keyword>
<dbReference type="AlphaFoldDB" id="A0A0C3FHJ0"/>
<reference evidence="1 2" key="1">
    <citation type="submission" date="2014-04" db="EMBL/GenBank/DDBJ databases">
        <authorList>
            <consortium name="DOE Joint Genome Institute"/>
            <person name="Kuo A."/>
            <person name="Tarkka M."/>
            <person name="Buscot F."/>
            <person name="Kohler A."/>
            <person name="Nagy L.G."/>
            <person name="Floudas D."/>
            <person name="Copeland A."/>
            <person name="Barry K.W."/>
            <person name="Cichocki N."/>
            <person name="Veneault-Fourrey C."/>
            <person name="LaButti K."/>
            <person name="Lindquist E.A."/>
            <person name="Lipzen A."/>
            <person name="Lundell T."/>
            <person name="Morin E."/>
            <person name="Murat C."/>
            <person name="Sun H."/>
            <person name="Tunlid A."/>
            <person name="Henrissat B."/>
            <person name="Grigoriev I.V."/>
            <person name="Hibbett D.S."/>
            <person name="Martin F."/>
            <person name="Nordberg H.P."/>
            <person name="Cantor M.N."/>
            <person name="Hua S.X."/>
        </authorList>
    </citation>
    <scope>NUCLEOTIDE SEQUENCE [LARGE SCALE GENOMIC DNA]</scope>
    <source>
        <strain evidence="1 2">F 1598</strain>
    </source>
</reference>
<protein>
    <submittedName>
        <fullName evidence="1">Uncharacterized protein</fullName>
    </submittedName>
</protein>
<name>A0A0C3FHJ0_PILCF</name>
<accession>A0A0C3FHJ0</accession>
<evidence type="ECO:0000313" key="2">
    <source>
        <dbReference type="Proteomes" id="UP000054166"/>
    </source>
</evidence>
<sequence length="92" mass="10311">MTPQGAHLKSSEALEVVVIPVQRMPTKIGQNEPGTCQAPYRGSVHRRPMDSTLRLHSTYSETLNKNPEIYSTHESPKSRHTLQTCQKICPAQ</sequence>
<proteinExistence type="predicted"/>
<dbReference type="InParanoid" id="A0A0C3FHJ0"/>
<reference evidence="2" key="2">
    <citation type="submission" date="2015-01" db="EMBL/GenBank/DDBJ databases">
        <title>Evolutionary Origins and Diversification of the Mycorrhizal Mutualists.</title>
        <authorList>
            <consortium name="DOE Joint Genome Institute"/>
            <consortium name="Mycorrhizal Genomics Consortium"/>
            <person name="Kohler A."/>
            <person name="Kuo A."/>
            <person name="Nagy L.G."/>
            <person name="Floudas D."/>
            <person name="Copeland A."/>
            <person name="Barry K.W."/>
            <person name="Cichocki N."/>
            <person name="Veneault-Fourrey C."/>
            <person name="LaButti K."/>
            <person name="Lindquist E.A."/>
            <person name="Lipzen A."/>
            <person name="Lundell T."/>
            <person name="Morin E."/>
            <person name="Murat C."/>
            <person name="Riley R."/>
            <person name="Ohm R."/>
            <person name="Sun H."/>
            <person name="Tunlid A."/>
            <person name="Henrissat B."/>
            <person name="Grigoriev I.V."/>
            <person name="Hibbett D.S."/>
            <person name="Martin F."/>
        </authorList>
    </citation>
    <scope>NUCLEOTIDE SEQUENCE [LARGE SCALE GENOMIC DNA]</scope>
    <source>
        <strain evidence="2">F 1598</strain>
    </source>
</reference>
<evidence type="ECO:0000313" key="1">
    <source>
        <dbReference type="EMBL" id="KIM79251.1"/>
    </source>
</evidence>
<dbReference type="Proteomes" id="UP000054166">
    <property type="component" value="Unassembled WGS sequence"/>
</dbReference>